<comment type="similarity">
    <text evidence="7">Belongs to the binding-protein-dependent transport system permease family.</text>
</comment>
<dbReference type="Pfam" id="PF00528">
    <property type="entry name" value="BPD_transp_1"/>
    <property type="match status" value="1"/>
</dbReference>
<feature type="transmembrane region" description="Helical" evidence="7">
    <location>
        <begin position="168"/>
        <end position="189"/>
    </location>
</feature>
<evidence type="ECO:0000256" key="4">
    <source>
        <dbReference type="ARBA" id="ARBA00022692"/>
    </source>
</evidence>
<dbReference type="GO" id="GO:0055085">
    <property type="term" value="P:transmembrane transport"/>
    <property type="evidence" value="ECO:0007669"/>
    <property type="project" value="InterPro"/>
</dbReference>
<evidence type="ECO:0000256" key="8">
    <source>
        <dbReference type="SAM" id="MobiDB-lite"/>
    </source>
</evidence>
<dbReference type="CDD" id="cd06261">
    <property type="entry name" value="TM_PBP2"/>
    <property type="match status" value="1"/>
</dbReference>
<dbReference type="PANTHER" id="PTHR43386:SF1">
    <property type="entry name" value="D,D-DIPEPTIDE TRANSPORT SYSTEM PERMEASE PROTEIN DDPC-RELATED"/>
    <property type="match status" value="1"/>
</dbReference>
<feature type="transmembrane region" description="Helical" evidence="7">
    <location>
        <begin position="132"/>
        <end position="156"/>
    </location>
</feature>
<keyword evidence="3" id="KW-1003">Cell membrane</keyword>
<keyword evidence="5 7" id="KW-1133">Transmembrane helix</keyword>
<feature type="region of interest" description="Disordered" evidence="8">
    <location>
        <begin position="1"/>
        <end position="32"/>
    </location>
</feature>
<evidence type="ECO:0000256" key="3">
    <source>
        <dbReference type="ARBA" id="ARBA00022475"/>
    </source>
</evidence>
<comment type="caution">
    <text evidence="10">The sequence shown here is derived from an EMBL/GenBank/DDBJ whole genome shotgun (WGS) entry which is preliminary data.</text>
</comment>
<keyword evidence="6 7" id="KW-0472">Membrane</keyword>
<dbReference type="GO" id="GO:0005886">
    <property type="term" value="C:plasma membrane"/>
    <property type="evidence" value="ECO:0007669"/>
    <property type="project" value="UniProtKB-SubCell"/>
</dbReference>
<dbReference type="AlphaFoldDB" id="A0A4Q2T9U7"/>
<feature type="transmembrane region" description="Helical" evidence="7">
    <location>
        <begin position="49"/>
        <end position="70"/>
    </location>
</feature>
<proteinExistence type="inferred from homology"/>
<evidence type="ECO:0000256" key="6">
    <source>
        <dbReference type="ARBA" id="ARBA00023136"/>
    </source>
</evidence>
<name>A0A4Q2T9U7_9ACTN</name>
<feature type="transmembrane region" description="Helical" evidence="7">
    <location>
        <begin position="201"/>
        <end position="223"/>
    </location>
</feature>
<feature type="transmembrane region" description="Helical" evidence="7">
    <location>
        <begin position="312"/>
        <end position="334"/>
    </location>
</feature>
<feature type="transmembrane region" description="Helical" evidence="7">
    <location>
        <begin position="258"/>
        <end position="285"/>
    </location>
</feature>
<dbReference type="Pfam" id="PF12911">
    <property type="entry name" value="OppC_N"/>
    <property type="match status" value="1"/>
</dbReference>
<dbReference type="PROSITE" id="PS50928">
    <property type="entry name" value="ABC_TM1"/>
    <property type="match status" value="1"/>
</dbReference>
<dbReference type="Gene3D" id="1.10.3720.10">
    <property type="entry name" value="MetI-like"/>
    <property type="match status" value="1"/>
</dbReference>
<dbReference type="SUPFAM" id="SSF161098">
    <property type="entry name" value="MetI-like"/>
    <property type="match status" value="1"/>
</dbReference>
<evidence type="ECO:0000313" key="11">
    <source>
        <dbReference type="Proteomes" id="UP000291101"/>
    </source>
</evidence>
<dbReference type="OrthoDB" id="8906042at2"/>
<evidence type="ECO:0000256" key="7">
    <source>
        <dbReference type="RuleBase" id="RU363032"/>
    </source>
</evidence>
<protein>
    <submittedName>
        <fullName evidence="10">ABC transporter permease</fullName>
    </submittedName>
</protein>
<evidence type="ECO:0000256" key="2">
    <source>
        <dbReference type="ARBA" id="ARBA00022448"/>
    </source>
</evidence>
<sequence>MSAETAGPETLGSLSTEPEHQDPNSQQAKEISGKSPMRIALGRLARDKIAVICAIVVLFFIFCAVFAGPISSVFGVSLETPLASERVDGLNKGLPLPEMGPPNGAFTMEHPMGVAPRTGEDNLAYWLYGCRVSLLIATTATIFASVVGVIIGLLAGFLGGAVDKMLSFFIDMFLTVPFLLAALTLAPIINDRFNTADNYGTIQKIALVVVLSIFGWMGTARLIRGEVITLREREFVQAARVMGMPTSRILFKELLPNLAAPIIISVSLMLPTFVALEAGLAFLGIGVTDGVSWGQTILKATNLTFFREYPQYLWQPLLGIVALVLSLNLLGDAVRDALDPKTRR</sequence>
<comment type="subcellular location">
    <subcellularLocation>
        <location evidence="1 7">Cell membrane</location>
        <topology evidence="1 7">Multi-pass membrane protein</topology>
    </subcellularLocation>
</comment>
<dbReference type="PANTHER" id="PTHR43386">
    <property type="entry name" value="OLIGOPEPTIDE TRANSPORT SYSTEM PERMEASE PROTEIN APPC"/>
    <property type="match status" value="1"/>
</dbReference>
<evidence type="ECO:0000256" key="1">
    <source>
        <dbReference type="ARBA" id="ARBA00004651"/>
    </source>
</evidence>
<gene>
    <name evidence="10" type="ORF">EUA94_04355</name>
</gene>
<dbReference type="RefSeq" id="WP_129425040.1">
    <property type="nucleotide sequence ID" value="NZ_SDWV01000003.1"/>
</dbReference>
<evidence type="ECO:0000259" key="9">
    <source>
        <dbReference type="PROSITE" id="PS50928"/>
    </source>
</evidence>
<dbReference type="InterPro" id="IPR035906">
    <property type="entry name" value="MetI-like_sf"/>
</dbReference>
<dbReference type="InterPro" id="IPR000515">
    <property type="entry name" value="MetI-like"/>
</dbReference>
<accession>A0A4Q2T9U7</accession>
<organism evidence="10 11">
    <name type="scientific">Nocardioides zhouii</name>
    <dbReference type="NCBI Taxonomy" id="1168729"/>
    <lineage>
        <taxon>Bacteria</taxon>
        <taxon>Bacillati</taxon>
        <taxon>Actinomycetota</taxon>
        <taxon>Actinomycetes</taxon>
        <taxon>Propionibacteriales</taxon>
        <taxon>Nocardioidaceae</taxon>
        <taxon>Nocardioides</taxon>
    </lineage>
</organism>
<keyword evidence="4 7" id="KW-0812">Transmembrane</keyword>
<evidence type="ECO:0000313" key="10">
    <source>
        <dbReference type="EMBL" id="RYC13828.1"/>
    </source>
</evidence>
<dbReference type="InterPro" id="IPR025966">
    <property type="entry name" value="OppC_N"/>
</dbReference>
<reference evidence="10 11" key="1">
    <citation type="submission" date="2019-01" db="EMBL/GenBank/DDBJ databases">
        <title>Novel species of Nocardioides.</title>
        <authorList>
            <person name="Liu Q."/>
            <person name="X Y.-H."/>
        </authorList>
    </citation>
    <scope>NUCLEOTIDE SEQUENCE [LARGE SCALE GENOMIC DNA]</scope>
    <source>
        <strain evidence="10 11">HLT2-9</strain>
    </source>
</reference>
<evidence type="ECO:0000256" key="5">
    <source>
        <dbReference type="ARBA" id="ARBA00022989"/>
    </source>
</evidence>
<feature type="domain" description="ABC transmembrane type-1" evidence="9">
    <location>
        <begin position="130"/>
        <end position="331"/>
    </location>
</feature>
<keyword evidence="11" id="KW-1185">Reference proteome</keyword>
<dbReference type="EMBL" id="SDWV01000003">
    <property type="protein sequence ID" value="RYC13828.1"/>
    <property type="molecule type" value="Genomic_DNA"/>
</dbReference>
<keyword evidence="2 7" id="KW-0813">Transport</keyword>
<dbReference type="InterPro" id="IPR050366">
    <property type="entry name" value="BP-dependent_transpt_permease"/>
</dbReference>
<dbReference type="Proteomes" id="UP000291101">
    <property type="component" value="Unassembled WGS sequence"/>
</dbReference>